<evidence type="ECO:0000313" key="2">
    <source>
        <dbReference type="Proteomes" id="UP000218890"/>
    </source>
</evidence>
<dbReference type="RefSeq" id="WP_096407761.1">
    <property type="nucleotide sequence ID" value="NZ_AP017372.2"/>
</dbReference>
<evidence type="ECO:0008006" key="3">
    <source>
        <dbReference type="Google" id="ProtNLM"/>
    </source>
</evidence>
<sequence>MDPHDYNITVRQVHEEDGPCFEARVRELPDVAEYADTFQEAYELAIDTIATTAEALAEQGKRMPAPAMVNDEYSGRITVRVPRNLHRELAEAAEKENVSLNQLIAGALGVYVGVRGVLTPAAAFLPQYTAFSDESIAVAGNAQRRPGTPQLRVVRDNNMQMEADWGNTG</sequence>
<dbReference type="KEGG" id="hhk:HH1059_04410"/>
<reference evidence="1" key="1">
    <citation type="submission" date="2016-02" db="EMBL/GenBank/DDBJ databases">
        <title>Halorhodospira halochloris DSM-1059 complete genome, version 2.</title>
        <authorList>
            <person name="Tsukatani Y."/>
        </authorList>
    </citation>
    <scope>NUCLEOTIDE SEQUENCE</scope>
    <source>
        <strain evidence="1">DSM 1059</strain>
    </source>
</reference>
<name>A0A0X8XBS9_HALHR</name>
<accession>A0A0X8XBS9</accession>
<dbReference type="InterPro" id="IPR010985">
    <property type="entry name" value="Ribbon_hlx_hlx"/>
</dbReference>
<keyword evidence="2" id="KW-1185">Reference proteome</keyword>
<dbReference type="Proteomes" id="UP000218890">
    <property type="component" value="Chromosome"/>
</dbReference>
<dbReference type="EMBL" id="AP017372">
    <property type="protein sequence ID" value="BAU57114.1"/>
    <property type="molecule type" value="Genomic_DNA"/>
</dbReference>
<dbReference type="Pfam" id="PF05534">
    <property type="entry name" value="HicB"/>
    <property type="match status" value="1"/>
</dbReference>
<dbReference type="SUPFAM" id="SSF47598">
    <property type="entry name" value="Ribbon-helix-helix"/>
    <property type="match status" value="1"/>
</dbReference>
<dbReference type="SUPFAM" id="SSF143100">
    <property type="entry name" value="TTHA1013/TTHA0281-like"/>
    <property type="match status" value="1"/>
</dbReference>
<dbReference type="GO" id="GO:0006355">
    <property type="term" value="P:regulation of DNA-templated transcription"/>
    <property type="evidence" value="ECO:0007669"/>
    <property type="project" value="InterPro"/>
</dbReference>
<organism evidence="1 2">
    <name type="scientific">Halorhodospira halochloris</name>
    <name type="common">Ectothiorhodospira halochloris</name>
    <dbReference type="NCBI Taxonomy" id="1052"/>
    <lineage>
        <taxon>Bacteria</taxon>
        <taxon>Pseudomonadati</taxon>
        <taxon>Pseudomonadota</taxon>
        <taxon>Gammaproteobacteria</taxon>
        <taxon>Chromatiales</taxon>
        <taxon>Ectothiorhodospiraceae</taxon>
        <taxon>Halorhodospira</taxon>
    </lineage>
</organism>
<dbReference type="AlphaFoldDB" id="A0A0X8XBS9"/>
<protein>
    <recommendedName>
        <fullName evidence="3">Toxin-antitoxin system HicB family antitoxin</fullName>
    </recommendedName>
</protein>
<dbReference type="OrthoDB" id="5419659at2"/>
<dbReference type="Gene3D" id="3.30.160.250">
    <property type="match status" value="1"/>
</dbReference>
<dbReference type="InterPro" id="IPR035069">
    <property type="entry name" value="TTHA1013/TTHA0281-like"/>
</dbReference>
<gene>
    <name evidence="1" type="ORF">HH1059_04410</name>
</gene>
<dbReference type="InterPro" id="IPR008651">
    <property type="entry name" value="Uncharacterised_HicB"/>
</dbReference>
<proteinExistence type="predicted"/>
<evidence type="ECO:0000313" key="1">
    <source>
        <dbReference type="EMBL" id="BAU57114.1"/>
    </source>
</evidence>